<dbReference type="EMBL" id="JAALLS010000041">
    <property type="protein sequence ID" value="NGP90209.1"/>
    <property type="molecule type" value="Genomic_DNA"/>
</dbReference>
<proteinExistence type="predicted"/>
<evidence type="ECO:0000259" key="1">
    <source>
        <dbReference type="Pfam" id="PF21880"/>
    </source>
</evidence>
<gene>
    <name evidence="2" type="ORF">G3569_17755</name>
</gene>
<feature type="domain" description="DUF6916" evidence="1">
    <location>
        <begin position="2"/>
        <end position="97"/>
    </location>
</feature>
<dbReference type="RefSeq" id="WP_165271433.1">
    <property type="nucleotide sequence ID" value="NZ_JAALLS010000041.1"/>
</dbReference>
<protein>
    <recommendedName>
        <fullName evidence="1">DUF6916 domain-containing protein</fullName>
    </recommendedName>
</protein>
<keyword evidence="3" id="KW-1185">Reference proteome</keyword>
<comment type="caution">
    <text evidence="2">The sequence shown here is derived from an EMBL/GenBank/DDBJ whole genome shotgun (WGS) entry which is preliminary data.</text>
</comment>
<evidence type="ECO:0000313" key="3">
    <source>
        <dbReference type="Proteomes" id="UP000479132"/>
    </source>
</evidence>
<sequence length="98" mass="11090">MKPTDFSPFENKEVKAKTKEGDDLNLTLKKVTTLESKGLEAVEGVRSEPFRLTLSGPADKHLEQQVVKLYFNEDNPHELFIKPLGKEEGISTYEVIIN</sequence>
<accession>A0A6M1T810</accession>
<dbReference type="Proteomes" id="UP000479132">
    <property type="component" value="Unassembled WGS sequence"/>
</dbReference>
<dbReference type="InterPro" id="IPR054209">
    <property type="entry name" value="DUF6916"/>
</dbReference>
<evidence type="ECO:0000313" key="2">
    <source>
        <dbReference type="EMBL" id="NGP90209.1"/>
    </source>
</evidence>
<reference evidence="2 3" key="1">
    <citation type="submission" date="2020-02" db="EMBL/GenBank/DDBJ databases">
        <title>Aliifodinibius halophilus 2W32, complete genome.</title>
        <authorList>
            <person name="Li Y."/>
            <person name="Wu S."/>
        </authorList>
    </citation>
    <scope>NUCLEOTIDE SEQUENCE [LARGE SCALE GENOMIC DNA]</scope>
    <source>
        <strain evidence="2 3">2W32</strain>
    </source>
</reference>
<dbReference type="AlphaFoldDB" id="A0A6M1T810"/>
<name>A0A6M1T810_9BACT</name>
<dbReference type="Pfam" id="PF21880">
    <property type="entry name" value="DUF6916"/>
    <property type="match status" value="1"/>
</dbReference>
<organism evidence="2 3">
    <name type="scientific">Fodinibius halophilus</name>
    <dbReference type="NCBI Taxonomy" id="1736908"/>
    <lineage>
        <taxon>Bacteria</taxon>
        <taxon>Pseudomonadati</taxon>
        <taxon>Balneolota</taxon>
        <taxon>Balneolia</taxon>
        <taxon>Balneolales</taxon>
        <taxon>Balneolaceae</taxon>
        <taxon>Fodinibius</taxon>
    </lineage>
</organism>